<dbReference type="AlphaFoldDB" id="A0A319FAS3"/>
<feature type="transmembrane region" description="Helical" evidence="5">
    <location>
        <begin position="328"/>
        <end position="347"/>
    </location>
</feature>
<evidence type="ECO:0000259" key="6">
    <source>
        <dbReference type="PROSITE" id="PS50850"/>
    </source>
</evidence>
<accession>A0A319FAS3</accession>
<feature type="transmembrane region" description="Helical" evidence="5">
    <location>
        <begin position="437"/>
        <end position="464"/>
    </location>
</feature>
<evidence type="ECO:0000256" key="5">
    <source>
        <dbReference type="SAM" id="Phobius"/>
    </source>
</evidence>
<keyword evidence="3 5" id="KW-1133">Transmembrane helix</keyword>
<organism evidence="7 8">
    <name type="scientific">Aspergillus sclerotiicarbonarius (strain CBS 121057 / IBT 28362)</name>
    <dbReference type="NCBI Taxonomy" id="1448318"/>
    <lineage>
        <taxon>Eukaryota</taxon>
        <taxon>Fungi</taxon>
        <taxon>Dikarya</taxon>
        <taxon>Ascomycota</taxon>
        <taxon>Pezizomycotina</taxon>
        <taxon>Eurotiomycetes</taxon>
        <taxon>Eurotiomycetidae</taxon>
        <taxon>Eurotiales</taxon>
        <taxon>Aspergillaceae</taxon>
        <taxon>Aspergillus</taxon>
        <taxon>Aspergillus subgen. Circumdati</taxon>
    </lineage>
</organism>
<dbReference type="PROSITE" id="PS50850">
    <property type="entry name" value="MFS"/>
    <property type="match status" value="1"/>
</dbReference>
<comment type="subcellular location">
    <subcellularLocation>
        <location evidence="1">Membrane</location>
        <topology evidence="1">Multi-pass membrane protein</topology>
    </subcellularLocation>
</comment>
<dbReference type="VEuPathDB" id="FungiDB:BO78DRAFT_323447"/>
<protein>
    <submittedName>
        <fullName evidence="7">MFS general substrate transporter</fullName>
    </submittedName>
</protein>
<feature type="transmembrane region" description="Helical" evidence="5">
    <location>
        <begin position="503"/>
        <end position="527"/>
    </location>
</feature>
<evidence type="ECO:0000256" key="4">
    <source>
        <dbReference type="ARBA" id="ARBA00023136"/>
    </source>
</evidence>
<evidence type="ECO:0000256" key="3">
    <source>
        <dbReference type="ARBA" id="ARBA00022989"/>
    </source>
</evidence>
<feature type="transmembrane region" description="Helical" evidence="5">
    <location>
        <begin position="367"/>
        <end position="389"/>
    </location>
</feature>
<evidence type="ECO:0000256" key="1">
    <source>
        <dbReference type="ARBA" id="ARBA00004141"/>
    </source>
</evidence>
<evidence type="ECO:0000256" key="2">
    <source>
        <dbReference type="ARBA" id="ARBA00022692"/>
    </source>
</evidence>
<dbReference type="STRING" id="1448318.A0A319FAS3"/>
<keyword evidence="8" id="KW-1185">Reference proteome</keyword>
<dbReference type="PANTHER" id="PTHR23502">
    <property type="entry name" value="MAJOR FACILITATOR SUPERFAMILY"/>
    <property type="match status" value="1"/>
</dbReference>
<dbReference type="InterPro" id="IPR011701">
    <property type="entry name" value="MFS"/>
</dbReference>
<evidence type="ECO:0000313" key="8">
    <source>
        <dbReference type="Proteomes" id="UP000248423"/>
    </source>
</evidence>
<dbReference type="SUPFAM" id="SSF103473">
    <property type="entry name" value="MFS general substrate transporter"/>
    <property type="match status" value="1"/>
</dbReference>
<feature type="transmembrane region" description="Helical" evidence="5">
    <location>
        <begin position="119"/>
        <end position="142"/>
    </location>
</feature>
<dbReference type="GO" id="GO:0015244">
    <property type="term" value="F:fluconazole transmembrane transporter activity"/>
    <property type="evidence" value="ECO:0007669"/>
    <property type="project" value="TreeGrafter"/>
</dbReference>
<feature type="transmembrane region" description="Helical" evidence="5">
    <location>
        <begin position="162"/>
        <end position="186"/>
    </location>
</feature>
<feature type="transmembrane region" description="Helical" evidence="5">
    <location>
        <begin position="410"/>
        <end position="431"/>
    </location>
</feature>
<feature type="transmembrane region" description="Helical" evidence="5">
    <location>
        <begin position="218"/>
        <end position="238"/>
    </location>
</feature>
<dbReference type="GO" id="GO:1990961">
    <property type="term" value="P:xenobiotic detoxification by transmembrane export across the plasma membrane"/>
    <property type="evidence" value="ECO:0007669"/>
    <property type="project" value="TreeGrafter"/>
</dbReference>
<feature type="domain" description="Major facilitator superfamily (MFS) profile" evidence="6">
    <location>
        <begin position="88"/>
        <end position="523"/>
    </location>
</feature>
<reference evidence="7 8" key="1">
    <citation type="submission" date="2018-02" db="EMBL/GenBank/DDBJ databases">
        <title>The genomes of Aspergillus section Nigri reveals drivers in fungal speciation.</title>
        <authorList>
            <consortium name="DOE Joint Genome Institute"/>
            <person name="Vesth T.C."/>
            <person name="Nybo J."/>
            <person name="Theobald S."/>
            <person name="Brandl J."/>
            <person name="Frisvad J.C."/>
            <person name="Nielsen K.F."/>
            <person name="Lyhne E.K."/>
            <person name="Kogle M.E."/>
            <person name="Kuo A."/>
            <person name="Riley R."/>
            <person name="Clum A."/>
            <person name="Nolan M."/>
            <person name="Lipzen A."/>
            <person name="Salamov A."/>
            <person name="Henrissat B."/>
            <person name="Wiebenga A."/>
            <person name="De vries R.P."/>
            <person name="Grigoriev I.V."/>
            <person name="Mortensen U.H."/>
            <person name="Andersen M.R."/>
            <person name="Baker S.E."/>
        </authorList>
    </citation>
    <scope>NUCLEOTIDE SEQUENCE [LARGE SCALE GENOMIC DNA]</scope>
    <source>
        <strain evidence="7 8">CBS 121057</strain>
    </source>
</reference>
<feature type="transmembrane region" description="Helical" evidence="5">
    <location>
        <begin position="244"/>
        <end position="265"/>
    </location>
</feature>
<dbReference type="PANTHER" id="PTHR23502:SF23">
    <property type="entry name" value="FLUCONAZOLE RESISTANCE PROTEIN 1"/>
    <property type="match status" value="1"/>
</dbReference>
<dbReference type="Proteomes" id="UP000248423">
    <property type="component" value="Unassembled WGS sequence"/>
</dbReference>
<dbReference type="InterPro" id="IPR036259">
    <property type="entry name" value="MFS_trans_sf"/>
</dbReference>
<dbReference type="GO" id="GO:0005886">
    <property type="term" value="C:plasma membrane"/>
    <property type="evidence" value="ECO:0007669"/>
    <property type="project" value="TreeGrafter"/>
</dbReference>
<dbReference type="Gene3D" id="1.20.1250.20">
    <property type="entry name" value="MFS general substrate transporter like domains"/>
    <property type="match status" value="1"/>
</dbReference>
<gene>
    <name evidence="7" type="ORF">BO78DRAFT_323447</name>
</gene>
<keyword evidence="4 5" id="KW-0472">Membrane</keyword>
<dbReference type="EMBL" id="KZ826384">
    <property type="protein sequence ID" value="PYI03123.1"/>
    <property type="molecule type" value="Genomic_DNA"/>
</dbReference>
<name>A0A319FAS3_ASPSB</name>
<proteinExistence type="predicted"/>
<feature type="transmembrane region" description="Helical" evidence="5">
    <location>
        <begin position="86"/>
        <end position="107"/>
    </location>
</feature>
<feature type="transmembrane region" description="Helical" evidence="5">
    <location>
        <begin position="476"/>
        <end position="497"/>
    </location>
</feature>
<sequence>MLTYLREVPLGHLIRLLSGRKLLRFPEEQDGFSVPDTVRFSRQTTVVSDAHVSPAVLEAATSSPPVTWYSANDPENPKNWSSWKKAAVYIIICFYTATAQASVSIFTPSQMLLPDIFGISTTVSSLGLALFVFGYGSGGLFLSPLSEIPAVGRNPPYVVSTVLFTLFSIGTPFVNTVAGIMILRFLQGLLASPIMNTGGASLADITTTYELPYGMYSWAMFAFVGPAIGPIISGFSVGPEGWRFPLWEILILAVPTLILVVRLLLPETSAPRILYARSRRLRHVTQDPTLLSQYEVEQRGKDEGDRSASALLYSALVMPWKVNALDPSILFTTLYCCLVYSAYYLFFEVFPLVYMDQHGMTVGQMGLIYICVPVGTFLAAIPYFAFIHWKVHAPMRAAHPQQSPLEPEDRLVPALVASVIIPTGLFLFAWTGRTASIHWIVPTIGAMLVSGGNAVIFQSIYVYIALAYPRYAASLFGCNGFAKATVACGAILIANTLYGRLGIAGGTSLIGGLCVLCTVGMFSLYRFGAALRARSRFTAKS</sequence>
<evidence type="ECO:0000313" key="7">
    <source>
        <dbReference type="EMBL" id="PYI03123.1"/>
    </source>
</evidence>
<keyword evidence="2 5" id="KW-0812">Transmembrane</keyword>
<dbReference type="OrthoDB" id="3357846at2759"/>
<dbReference type="Pfam" id="PF07690">
    <property type="entry name" value="MFS_1"/>
    <property type="match status" value="1"/>
</dbReference>
<dbReference type="InterPro" id="IPR020846">
    <property type="entry name" value="MFS_dom"/>
</dbReference>